<keyword evidence="2" id="KW-1185">Reference proteome</keyword>
<reference evidence="1 2" key="1">
    <citation type="submission" date="2017-10" db="EMBL/GenBank/DDBJ databases">
        <title>Nyctiphanis sp. nov., isolated from the stomach of the euphausiid Nyctiphanes simplex (Hansen, 1911) in the Gulf of California.</title>
        <authorList>
            <person name="Gomez-Gil B."/>
            <person name="Aguilar-Mendez M."/>
            <person name="Lopez-Cortes A."/>
            <person name="Gomez-Gutierrez J."/>
            <person name="Roque A."/>
            <person name="Lang E."/>
            <person name="Gonzalez-Castillo A."/>
        </authorList>
    </citation>
    <scope>NUCLEOTIDE SEQUENCE [LARGE SCALE GENOMIC DNA]</scope>
    <source>
        <strain evidence="1 2">CAIM 600</strain>
    </source>
</reference>
<evidence type="ECO:0000313" key="1">
    <source>
        <dbReference type="EMBL" id="RXJ70647.1"/>
    </source>
</evidence>
<dbReference type="OrthoDB" id="8564199at2"/>
<dbReference type="RefSeq" id="WP_129124125.1">
    <property type="nucleotide sequence ID" value="NZ_PEIB01000045.1"/>
</dbReference>
<gene>
    <name evidence="1" type="ORF">CS022_22535</name>
</gene>
<dbReference type="Pfam" id="PF06891">
    <property type="entry name" value="P2_Phage_GpR"/>
    <property type="match status" value="1"/>
</dbReference>
<protein>
    <recommendedName>
        <fullName evidence="3">Phage tail protein</fullName>
    </recommendedName>
</protein>
<organism evidence="1 2">
    <name type="scientific">Veronia nyctiphanis</name>
    <dbReference type="NCBI Taxonomy" id="1278244"/>
    <lineage>
        <taxon>Bacteria</taxon>
        <taxon>Pseudomonadati</taxon>
        <taxon>Pseudomonadota</taxon>
        <taxon>Gammaproteobacteria</taxon>
        <taxon>Vibrionales</taxon>
        <taxon>Vibrionaceae</taxon>
        <taxon>Veronia</taxon>
    </lineage>
</organism>
<evidence type="ECO:0008006" key="3">
    <source>
        <dbReference type="Google" id="ProtNLM"/>
    </source>
</evidence>
<comment type="caution">
    <text evidence="1">The sequence shown here is derived from an EMBL/GenBank/DDBJ whole genome shotgun (WGS) entry which is preliminary data.</text>
</comment>
<proteinExistence type="predicted"/>
<name>A0A4Q0YIW4_9GAMM</name>
<dbReference type="EMBL" id="PEIB01000045">
    <property type="protein sequence ID" value="RXJ70647.1"/>
    <property type="molecule type" value="Genomic_DNA"/>
</dbReference>
<dbReference type="Proteomes" id="UP000290287">
    <property type="component" value="Unassembled WGS sequence"/>
</dbReference>
<evidence type="ECO:0000313" key="2">
    <source>
        <dbReference type="Proteomes" id="UP000290287"/>
    </source>
</evidence>
<sequence length="140" mass="15853">MKKLESLREYLLSSPLSIEPDDLLTFAEQGQVISYRGKQNNHFELSYLANIIIIDFAGRAEEVAYLTLEWMKLNQPTYDQEALEFEADILSQSAVDLSLRLKLLEVIKVDIKADGIHLKSCAGPDLTEILIPNQEQATNE</sequence>
<accession>A0A4Q0YIW4</accession>
<dbReference type="AlphaFoldDB" id="A0A4Q0YIW4"/>
<dbReference type="InterPro" id="IPR009678">
    <property type="entry name" value="Phage_tail_completion_R"/>
</dbReference>